<dbReference type="Proteomes" id="UP000295680">
    <property type="component" value="Unassembled WGS sequence"/>
</dbReference>
<dbReference type="PROSITE" id="PS50059">
    <property type="entry name" value="FKBP_PPIASE"/>
    <property type="match status" value="1"/>
</dbReference>
<dbReference type="EC" id="5.2.1.8" evidence="2 9"/>
<comment type="catalytic activity">
    <reaction evidence="1 9">
        <text>[protein]-peptidylproline (omega=180) = [protein]-peptidylproline (omega=0)</text>
        <dbReference type="Rhea" id="RHEA:16237"/>
        <dbReference type="Rhea" id="RHEA-COMP:10747"/>
        <dbReference type="Rhea" id="RHEA-COMP:10748"/>
        <dbReference type="ChEBI" id="CHEBI:83833"/>
        <dbReference type="ChEBI" id="CHEBI:83834"/>
        <dbReference type="EC" id="5.2.1.8"/>
    </reaction>
</comment>
<proteinExistence type="predicted"/>
<sequence length="509" mass="52564">MGARPLRDDDPVVIDDYRLQGRLGAGGMGVVYLAEGPEGLVAVKRLRQEYADDFAFRERFRREGAALTLVGSEFTARVLEVQVDVPNPYLVMEYVDGPSLSARVAEAGPLPPGQVRALGAGLAAALMAIHRAGIVHRDLKPGNVLLSERGPKVIDFGIAQLADATSLTETGVAVGSPVYMAPEQVAGRPGPPADVFSWALTLVYAATGRLAFGSGVTQAVMFRIMYGEPDLAGVPDDLKPILTAALAKDPARRPAPDQLVAALSENDETTVARRPDEIATTLMAGNWPAPPRAAGRTALLPAHRPNRKRVLAIGGIAAGVVAAGAAVALVLANSGGQSAGSGGPATGSGQPSAASGRPATAVTPSVSAPPGPCTADDIKVAGGDGQKPTITLPDTCTVPTQLVVKDLRTGTGLAAKRGDDITVNYTLMTWSDKLTLDNSYDRGWPLTVTGLGNGGIIAGWEQGLVGIRKGDRRLLVVPPALAYGTNGQSPVKPNETLVFVVDATAVVSN</sequence>
<keyword evidence="6 10" id="KW-0067">ATP-binding</keyword>
<evidence type="ECO:0000313" key="15">
    <source>
        <dbReference type="EMBL" id="TCO52401.1"/>
    </source>
</evidence>
<accession>A0A4R2J292</accession>
<dbReference type="Pfam" id="PF00069">
    <property type="entry name" value="Pkinase"/>
    <property type="match status" value="1"/>
</dbReference>
<dbReference type="EMBL" id="SLWS01000012">
    <property type="protein sequence ID" value="TCO52401.1"/>
    <property type="molecule type" value="Genomic_DNA"/>
</dbReference>
<organism evidence="15 16">
    <name type="scientific">Actinocrispum wychmicini</name>
    <dbReference type="NCBI Taxonomy" id="1213861"/>
    <lineage>
        <taxon>Bacteria</taxon>
        <taxon>Bacillati</taxon>
        <taxon>Actinomycetota</taxon>
        <taxon>Actinomycetes</taxon>
        <taxon>Pseudonocardiales</taxon>
        <taxon>Pseudonocardiaceae</taxon>
        <taxon>Actinocrispum</taxon>
    </lineage>
</organism>
<feature type="binding site" evidence="10">
    <location>
        <position position="44"/>
    </location>
    <ligand>
        <name>ATP</name>
        <dbReference type="ChEBI" id="CHEBI:30616"/>
    </ligand>
</feature>
<feature type="domain" description="PPIase FKBP-type" evidence="14">
    <location>
        <begin position="418"/>
        <end position="507"/>
    </location>
</feature>
<keyword evidence="5 15" id="KW-0418">Kinase</keyword>
<protein>
    <recommendedName>
        <fullName evidence="2 9">peptidylprolyl isomerase</fullName>
        <ecNumber evidence="2 9">5.2.1.8</ecNumber>
    </recommendedName>
</protein>
<dbReference type="SMART" id="SM00220">
    <property type="entry name" value="S_TKc"/>
    <property type="match status" value="1"/>
</dbReference>
<keyword evidence="12" id="KW-1133">Transmembrane helix</keyword>
<feature type="region of interest" description="Disordered" evidence="11">
    <location>
        <begin position="336"/>
        <end position="380"/>
    </location>
</feature>
<evidence type="ECO:0000259" key="14">
    <source>
        <dbReference type="PROSITE" id="PS50059"/>
    </source>
</evidence>
<dbReference type="SUPFAM" id="SSF56112">
    <property type="entry name" value="Protein kinase-like (PK-like)"/>
    <property type="match status" value="1"/>
</dbReference>
<feature type="compositionally biased region" description="Low complexity" evidence="11">
    <location>
        <begin position="347"/>
        <end position="356"/>
    </location>
</feature>
<dbReference type="GO" id="GO:0005524">
    <property type="term" value="F:ATP binding"/>
    <property type="evidence" value="ECO:0007669"/>
    <property type="project" value="UniProtKB-UniRule"/>
</dbReference>
<dbReference type="InterPro" id="IPR001179">
    <property type="entry name" value="PPIase_FKBP_dom"/>
</dbReference>
<evidence type="ECO:0000256" key="1">
    <source>
        <dbReference type="ARBA" id="ARBA00000971"/>
    </source>
</evidence>
<keyword evidence="3" id="KW-0808">Transferase</keyword>
<dbReference type="InterPro" id="IPR017441">
    <property type="entry name" value="Protein_kinase_ATP_BS"/>
</dbReference>
<dbReference type="PROSITE" id="PS50011">
    <property type="entry name" value="PROTEIN_KINASE_DOM"/>
    <property type="match status" value="1"/>
</dbReference>
<gene>
    <name evidence="15" type="ORF">EV192_112133</name>
</gene>
<keyword evidence="15" id="KW-0723">Serine/threonine-protein kinase</keyword>
<feature type="domain" description="Protein kinase" evidence="13">
    <location>
        <begin position="17"/>
        <end position="271"/>
    </location>
</feature>
<feature type="transmembrane region" description="Helical" evidence="12">
    <location>
        <begin position="310"/>
        <end position="332"/>
    </location>
</feature>
<evidence type="ECO:0000256" key="8">
    <source>
        <dbReference type="ARBA" id="ARBA00023235"/>
    </source>
</evidence>
<evidence type="ECO:0000256" key="12">
    <source>
        <dbReference type="SAM" id="Phobius"/>
    </source>
</evidence>
<dbReference type="GO" id="GO:0004674">
    <property type="term" value="F:protein serine/threonine kinase activity"/>
    <property type="evidence" value="ECO:0007669"/>
    <property type="project" value="UniProtKB-KW"/>
</dbReference>
<dbReference type="SUPFAM" id="SSF54534">
    <property type="entry name" value="FKBP-like"/>
    <property type="match status" value="1"/>
</dbReference>
<keyword evidence="7 9" id="KW-0697">Rotamase</keyword>
<dbReference type="InterPro" id="IPR000719">
    <property type="entry name" value="Prot_kinase_dom"/>
</dbReference>
<dbReference type="Gene3D" id="3.30.200.20">
    <property type="entry name" value="Phosphorylase Kinase, domain 1"/>
    <property type="match status" value="1"/>
</dbReference>
<evidence type="ECO:0000256" key="7">
    <source>
        <dbReference type="ARBA" id="ARBA00023110"/>
    </source>
</evidence>
<dbReference type="PROSITE" id="PS00107">
    <property type="entry name" value="PROTEIN_KINASE_ATP"/>
    <property type="match status" value="1"/>
</dbReference>
<comment type="caution">
    <text evidence="15">The sequence shown here is derived from an EMBL/GenBank/DDBJ whole genome shotgun (WGS) entry which is preliminary data.</text>
</comment>
<dbReference type="PROSITE" id="PS00108">
    <property type="entry name" value="PROTEIN_KINASE_ST"/>
    <property type="match status" value="1"/>
</dbReference>
<keyword evidence="12" id="KW-0812">Transmembrane</keyword>
<reference evidence="15 16" key="1">
    <citation type="submission" date="2019-03" db="EMBL/GenBank/DDBJ databases">
        <title>Genomic Encyclopedia of Type Strains, Phase IV (KMG-IV): sequencing the most valuable type-strain genomes for metagenomic binning, comparative biology and taxonomic classification.</title>
        <authorList>
            <person name="Goeker M."/>
        </authorList>
    </citation>
    <scope>NUCLEOTIDE SEQUENCE [LARGE SCALE GENOMIC DNA]</scope>
    <source>
        <strain evidence="15 16">DSM 45934</strain>
    </source>
</reference>
<keyword evidence="12" id="KW-0472">Membrane</keyword>
<name>A0A4R2J292_9PSEU</name>
<dbReference type="PANTHER" id="PTHR43289:SF34">
    <property type="entry name" value="SERINE_THREONINE-PROTEIN KINASE YBDM-RELATED"/>
    <property type="match status" value="1"/>
</dbReference>
<keyword evidence="16" id="KW-1185">Reference proteome</keyword>
<evidence type="ECO:0000256" key="4">
    <source>
        <dbReference type="ARBA" id="ARBA00022741"/>
    </source>
</evidence>
<dbReference type="InterPro" id="IPR008271">
    <property type="entry name" value="Ser/Thr_kinase_AS"/>
</dbReference>
<dbReference type="Pfam" id="PF00254">
    <property type="entry name" value="FKBP_C"/>
    <property type="match status" value="1"/>
</dbReference>
<evidence type="ECO:0000256" key="2">
    <source>
        <dbReference type="ARBA" id="ARBA00013194"/>
    </source>
</evidence>
<feature type="compositionally biased region" description="Gly residues" evidence="11">
    <location>
        <begin position="337"/>
        <end position="346"/>
    </location>
</feature>
<evidence type="ECO:0000313" key="16">
    <source>
        <dbReference type="Proteomes" id="UP000295680"/>
    </source>
</evidence>
<evidence type="ECO:0000256" key="11">
    <source>
        <dbReference type="SAM" id="MobiDB-lite"/>
    </source>
</evidence>
<dbReference type="PANTHER" id="PTHR43289">
    <property type="entry name" value="MITOGEN-ACTIVATED PROTEIN KINASE KINASE KINASE 20-RELATED"/>
    <property type="match status" value="1"/>
</dbReference>
<dbReference type="GO" id="GO:0003755">
    <property type="term" value="F:peptidyl-prolyl cis-trans isomerase activity"/>
    <property type="evidence" value="ECO:0007669"/>
    <property type="project" value="UniProtKB-KW"/>
</dbReference>
<evidence type="ECO:0000256" key="9">
    <source>
        <dbReference type="PROSITE-ProRule" id="PRU00277"/>
    </source>
</evidence>
<dbReference type="CDD" id="cd14014">
    <property type="entry name" value="STKc_PknB_like"/>
    <property type="match status" value="1"/>
</dbReference>
<dbReference type="Gene3D" id="1.10.510.10">
    <property type="entry name" value="Transferase(Phosphotransferase) domain 1"/>
    <property type="match status" value="1"/>
</dbReference>
<dbReference type="RefSeq" id="WP_165960905.1">
    <property type="nucleotide sequence ID" value="NZ_SLWS01000012.1"/>
</dbReference>
<evidence type="ECO:0000256" key="3">
    <source>
        <dbReference type="ARBA" id="ARBA00022679"/>
    </source>
</evidence>
<dbReference type="AlphaFoldDB" id="A0A4R2J292"/>
<evidence type="ECO:0000256" key="6">
    <source>
        <dbReference type="ARBA" id="ARBA00022840"/>
    </source>
</evidence>
<evidence type="ECO:0000256" key="5">
    <source>
        <dbReference type="ARBA" id="ARBA00022777"/>
    </source>
</evidence>
<evidence type="ECO:0000259" key="13">
    <source>
        <dbReference type="PROSITE" id="PS50011"/>
    </source>
</evidence>
<keyword evidence="4 10" id="KW-0547">Nucleotide-binding</keyword>
<dbReference type="InterPro" id="IPR011009">
    <property type="entry name" value="Kinase-like_dom_sf"/>
</dbReference>
<keyword evidence="8 9" id="KW-0413">Isomerase</keyword>
<dbReference type="InterPro" id="IPR046357">
    <property type="entry name" value="PPIase_dom_sf"/>
</dbReference>
<evidence type="ECO:0000256" key="10">
    <source>
        <dbReference type="PROSITE-ProRule" id="PRU10141"/>
    </source>
</evidence>
<dbReference type="Gene3D" id="3.10.50.40">
    <property type="match status" value="1"/>
</dbReference>